<dbReference type="Gene3D" id="1.10.490.110">
    <property type="entry name" value="Uncharacterized conserved protein DUF2267"/>
    <property type="match status" value="1"/>
</dbReference>
<dbReference type="EMBL" id="CP005080">
    <property type="protein sequence ID" value="AGK75180.1"/>
    <property type="molecule type" value="Genomic_DNA"/>
</dbReference>
<name>N0CHK6_STRMI</name>
<gene>
    <name evidence="1" type="ORF">SFUL_196</name>
</gene>
<dbReference type="AlphaFoldDB" id="N0CHK6"/>
<dbReference type="Pfam" id="PF10025">
    <property type="entry name" value="DUF2267"/>
    <property type="match status" value="1"/>
</dbReference>
<evidence type="ECO:0000313" key="1">
    <source>
        <dbReference type="EMBL" id="AGK75180.1"/>
    </source>
</evidence>
<dbReference type="HOGENOM" id="CLU_121888_0_0_11"/>
<proteinExistence type="predicted"/>
<dbReference type="InterPro" id="IPR018727">
    <property type="entry name" value="DUF2267"/>
</dbReference>
<dbReference type="KEGG" id="sfi:SFUL_196"/>
<sequence length="167" mass="17131">MAAFLEHKQAETIASTSRRAAASMIPELRTIAAPKAMTFTGLLEKIRYEGAYPTRERAEEALSAVLVGLGAQITGEERVAFAAALPREAAHEFTRAAPGGAPVPAAGFVDALAARTGGTAATARWDAGTVLAAVGALMDPALVARIIDGLPTGYALLFGRAQLTAAA</sequence>
<dbReference type="InterPro" id="IPR038282">
    <property type="entry name" value="DUF2267_sf"/>
</dbReference>
<dbReference type="Proteomes" id="UP000013304">
    <property type="component" value="Chromosome"/>
</dbReference>
<protein>
    <submittedName>
        <fullName evidence="1">DUF2267 domain containing protein</fullName>
    </submittedName>
</protein>
<reference evidence="1 2" key="1">
    <citation type="submission" date="2013-04" db="EMBL/GenBank/DDBJ databases">
        <title>Complete genome sequence of Streptomyces fulvissimus.</title>
        <authorList>
            <person name="Myronovskyi M."/>
            <person name="Tokovenko B."/>
            <person name="Manderscheid N."/>
            <person name="Petzke L."/>
            <person name="Luzhetskyy A."/>
        </authorList>
    </citation>
    <scope>NUCLEOTIDE SEQUENCE [LARGE SCALE GENOMIC DNA]</scope>
    <source>
        <strain evidence="1 2">DSM 40593</strain>
    </source>
</reference>
<organism evidence="1 2">
    <name type="scientific">Streptomyces microflavus DSM 40593</name>
    <dbReference type="NCBI Taxonomy" id="1303692"/>
    <lineage>
        <taxon>Bacteria</taxon>
        <taxon>Bacillati</taxon>
        <taxon>Actinomycetota</taxon>
        <taxon>Actinomycetes</taxon>
        <taxon>Kitasatosporales</taxon>
        <taxon>Streptomycetaceae</taxon>
        <taxon>Streptomyces</taxon>
    </lineage>
</organism>
<dbReference type="PATRIC" id="fig|1303692.3.peg.198"/>
<evidence type="ECO:0000313" key="2">
    <source>
        <dbReference type="Proteomes" id="UP000013304"/>
    </source>
</evidence>
<dbReference type="eggNOG" id="COG5502">
    <property type="taxonomic scope" value="Bacteria"/>
</dbReference>
<accession>N0CHK6</accession>